<feature type="domain" description="MATH" evidence="2">
    <location>
        <begin position="65"/>
        <end position="202"/>
    </location>
</feature>
<name>A0A5A7U9P8_CUCMM</name>
<dbReference type="OrthoDB" id="192247at2759"/>
<dbReference type="PROSITE" id="PS50144">
    <property type="entry name" value="MATH"/>
    <property type="match status" value="2"/>
</dbReference>
<evidence type="ECO:0000313" key="3">
    <source>
        <dbReference type="EMBL" id="KAA0050219.1"/>
    </source>
</evidence>
<evidence type="ECO:0000313" key="4">
    <source>
        <dbReference type="Proteomes" id="UP000321393"/>
    </source>
</evidence>
<dbReference type="PANTHER" id="PTHR46162:SF65">
    <property type="entry name" value="F9D12.8 PROTEIN-RELATED"/>
    <property type="match status" value="1"/>
</dbReference>
<dbReference type="Pfam" id="PF22486">
    <property type="entry name" value="MATH_2"/>
    <property type="match status" value="2"/>
</dbReference>
<sequence>MHVHREHPMERASVGFEGNSWTEPFNKTQKKKIERSLEAMPVEQHLQQTHSRFPGIVTSTRYEKPIHYILKIQSFSLLKEAVASSPCQRFESQKFYAGGSEWKLALYPNGDQRRDVSDHISLYLVRVENNILSTTSEVNVVFTFLVYDTLRGKYLTVQDEKMRQFSATKREWGIEKLLPLNTFSDASNGFLVDDCCVFGVDIFVMNCNVEKGEVFSLIKQPNNYKYTWKLDNFSKLLDCSFWECNSFRVENCWWKIRLFPSGDWQAKPGFFSMYLMLSNLIAHPKGAQVYVEYEMAVLSQLEAVPPVKETCN</sequence>
<dbReference type="Gene3D" id="2.60.210.10">
    <property type="entry name" value="Apoptosis, Tumor Necrosis Factor Receptor Associated Protein 2, Chain A"/>
    <property type="match status" value="2"/>
</dbReference>
<dbReference type="Proteomes" id="UP000321393">
    <property type="component" value="Unassembled WGS sequence"/>
</dbReference>
<dbReference type="InterPro" id="IPR002083">
    <property type="entry name" value="MATH/TRAF_dom"/>
</dbReference>
<dbReference type="STRING" id="1194695.A0A5A7U9P8"/>
<reference evidence="3 4" key="1">
    <citation type="submission" date="2019-08" db="EMBL/GenBank/DDBJ databases">
        <title>Draft genome sequences of two oriental melons (Cucumis melo L. var makuwa).</title>
        <authorList>
            <person name="Kwon S.-Y."/>
        </authorList>
    </citation>
    <scope>NUCLEOTIDE SEQUENCE [LARGE SCALE GENOMIC DNA]</scope>
    <source>
        <strain evidence="4">cv. SW 3</strain>
        <tissue evidence="3">Leaf</tissue>
    </source>
</reference>
<gene>
    <name evidence="3" type="ORF">E6C27_scaffold355G00550</name>
</gene>
<dbReference type="InterPro" id="IPR008974">
    <property type="entry name" value="TRAF-like"/>
</dbReference>
<organism evidence="3 4">
    <name type="scientific">Cucumis melo var. makuwa</name>
    <name type="common">Oriental melon</name>
    <dbReference type="NCBI Taxonomy" id="1194695"/>
    <lineage>
        <taxon>Eukaryota</taxon>
        <taxon>Viridiplantae</taxon>
        <taxon>Streptophyta</taxon>
        <taxon>Embryophyta</taxon>
        <taxon>Tracheophyta</taxon>
        <taxon>Spermatophyta</taxon>
        <taxon>Magnoliopsida</taxon>
        <taxon>eudicotyledons</taxon>
        <taxon>Gunneridae</taxon>
        <taxon>Pentapetalae</taxon>
        <taxon>rosids</taxon>
        <taxon>fabids</taxon>
        <taxon>Cucurbitales</taxon>
        <taxon>Cucurbitaceae</taxon>
        <taxon>Benincaseae</taxon>
        <taxon>Cucumis</taxon>
    </lineage>
</organism>
<accession>A0A5A7U9P8</accession>
<proteinExistence type="predicted"/>
<protein>
    <submittedName>
        <fullName evidence="3">MATH domain and coiled-coil domain-containing protein</fullName>
    </submittedName>
</protein>
<feature type="region of interest" description="Disordered" evidence="1">
    <location>
        <begin position="1"/>
        <end position="23"/>
    </location>
</feature>
<dbReference type="PANTHER" id="PTHR46162">
    <property type="entry name" value="TRAF-LIKE FAMILY PROTEIN"/>
    <property type="match status" value="1"/>
</dbReference>
<dbReference type="SUPFAM" id="SSF49599">
    <property type="entry name" value="TRAF domain-like"/>
    <property type="match status" value="2"/>
</dbReference>
<comment type="caution">
    <text evidence="3">The sequence shown here is derived from an EMBL/GenBank/DDBJ whole genome shotgun (WGS) entry which is preliminary data.</text>
</comment>
<dbReference type="AlphaFoldDB" id="A0A5A7U9P8"/>
<dbReference type="CDD" id="cd00121">
    <property type="entry name" value="MATH"/>
    <property type="match status" value="2"/>
</dbReference>
<feature type="domain" description="MATH" evidence="2">
    <location>
        <begin position="223"/>
        <end position="312"/>
    </location>
</feature>
<feature type="compositionally biased region" description="Basic and acidic residues" evidence="1">
    <location>
        <begin position="1"/>
        <end position="10"/>
    </location>
</feature>
<evidence type="ECO:0000256" key="1">
    <source>
        <dbReference type="SAM" id="MobiDB-lite"/>
    </source>
</evidence>
<dbReference type="EMBL" id="SSTE01011875">
    <property type="protein sequence ID" value="KAA0050219.1"/>
    <property type="molecule type" value="Genomic_DNA"/>
</dbReference>
<evidence type="ECO:0000259" key="2">
    <source>
        <dbReference type="PROSITE" id="PS50144"/>
    </source>
</evidence>